<protein>
    <submittedName>
        <fullName evidence="1">Uncharacterized protein</fullName>
    </submittedName>
</protein>
<dbReference type="AlphaFoldDB" id="A0AAV4AGS9"/>
<evidence type="ECO:0000313" key="1">
    <source>
        <dbReference type="EMBL" id="GFO07390.1"/>
    </source>
</evidence>
<dbReference type="EMBL" id="BLXT01003865">
    <property type="protein sequence ID" value="GFO07390.1"/>
    <property type="molecule type" value="Genomic_DNA"/>
</dbReference>
<sequence length="87" mass="9562">MYEARQGRSLEDLAEIISKSKGKCRAGTRVDSLSLSYICTDLPTPKGLFDETPLPRKKSKTSGIRPTAVEPKASVTFAPQSNFFVKI</sequence>
<evidence type="ECO:0000313" key="2">
    <source>
        <dbReference type="Proteomes" id="UP000735302"/>
    </source>
</evidence>
<comment type="caution">
    <text evidence="1">The sequence shown here is derived from an EMBL/GenBank/DDBJ whole genome shotgun (WGS) entry which is preliminary data.</text>
</comment>
<name>A0AAV4AGS9_9GAST</name>
<organism evidence="1 2">
    <name type="scientific">Plakobranchus ocellatus</name>
    <dbReference type="NCBI Taxonomy" id="259542"/>
    <lineage>
        <taxon>Eukaryota</taxon>
        <taxon>Metazoa</taxon>
        <taxon>Spiralia</taxon>
        <taxon>Lophotrochozoa</taxon>
        <taxon>Mollusca</taxon>
        <taxon>Gastropoda</taxon>
        <taxon>Heterobranchia</taxon>
        <taxon>Euthyneura</taxon>
        <taxon>Panpulmonata</taxon>
        <taxon>Sacoglossa</taxon>
        <taxon>Placobranchoidea</taxon>
        <taxon>Plakobranchidae</taxon>
        <taxon>Plakobranchus</taxon>
    </lineage>
</organism>
<gene>
    <name evidence="1" type="ORF">PoB_003389500</name>
</gene>
<dbReference type="Proteomes" id="UP000735302">
    <property type="component" value="Unassembled WGS sequence"/>
</dbReference>
<reference evidence="1 2" key="1">
    <citation type="journal article" date="2021" name="Elife">
        <title>Chloroplast acquisition without the gene transfer in kleptoplastic sea slugs, Plakobranchus ocellatus.</title>
        <authorList>
            <person name="Maeda T."/>
            <person name="Takahashi S."/>
            <person name="Yoshida T."/>
            <person name="Shimamura S."/>
            <person name="Takaki Y."/>
            <person name="Nagai Y."/>
            <person name="Toyoda A."/>
            <person name="Suzuki Y."/>
            <person name="Arimoto A."/>
            <person name="Ishii H."/>
            <person name="Satoh N."/>
            <person name="Nishiyama T."/>
            <person name="Hasebe M."/>
            <person name="Maruyama T."/>
            <person name="Minagawa J."/>
            <person name="Obokata J."/>
            <person name="Shigenobu S."/>
        </authorList>
    </citation>
    <scope>NUCLEOTIDE SEQUENCE [LARGE SCALE GENOMIC DNA]</scope>
</reference>
<keyword evidence="2" id="KW-1185">Reference proteome</keyword>
<proteinExistence type="predicted"/>
<accession>A0AAV4AGS9</accession>